<dbReference type="AlphaFoldDB" id="A0A427A779"/>
<comment type="caution">
    <text evidence="2">The sequence shown here is derived from an EMBL/GenBank/DDBJ whole genome shotgun (WGS) entry which is preliminary data.</text>
</comment>
<organism evidence="2 3">
    <name type="scientific">Ensete ventricosum</name>
    <name type="common">Abyssinian banana</name>
    <name type="synonym">Musa ensete</name>
    <dbReference type="NCBI Taxonomy" id="4639"/>
    <lineage>
        <taxon>Eukaryota</taxon>
        <taxon>Viridiplantae</taxon>
        <taxon>Streptophyta</taxon>
        <taxon>Embryophyta</taxon>
        <taxon>Tracheophyta</taxon>
        <taxon>Spermatophyta</taxon>
        <taxon>Magnoliopsida</taxon>
        <taxon>Liliopsida</taxon>
        <taxon>Zingiberales</taxon>
        <taxon>Musaceae</taxon>
        <taxon>Ensete</taxon>
    </lineage>
</organism>
<evidence type="ECO:0000313" key="2">
    <source>
        <dbReference type="EMBL" id="RRT72102.1"/>
    </source>
</evidence>
<proteinExistence type="predicted"/>
<feature type="region of interest" description="Disordered" evidence="1">
    <location>
        <begin position="1"/>
        <end position="59"/>
    </location>
</feature>
<accession>A0A427A779</accession>
<protein>
    <submittedName>
        <fullName evidence="2">Uncharacterized protein</fullName>
    </submittedName>
</protein>
<evidence type="ECO:0000313" key="3">
    <source>
        <dbReference type="Proteomes" id="UP000287651"/>
    </source>
</evidence>
<sequence>MHQSNAGADRTLHEQHSRGFGSKIQTAPTPKRIKKKRTEGPGHSGLISENHPGMTEETPFAGCPCSPEGASGTPSLWRSRSQSASSLGLALFAADASSSSPTAAMPPSSSMFRLRRPILSLRAFRSQSLAANKPPIMAALTKESWRNSGRGLPASGVKNDWRIVVAEDNATCSSITALKRWGLLQKKGKVAAVFCERMNRSGSVVFRCKRMSSGGHYLRGESRERKLE</sequence>
<gene>
    <name evidence="2" type="ORF">B296_00005790</name>
</gene>
<reference evidence="2 3" key="1">
    <citation type="journal article" date="2014" name="Agronomy (Basel)">
        <title>A Draft Genome Sequence for Ensete ventricosum, the Drought-Tolerant Tree Against Hunger.</title>
        <authorList>
            <person name="Harrison J."/>
            <person name="Moore K.A."/>
            <person name="Paszkiewicz K."/>
            <person name="Jones T."/>
            <person name="Grant M."/>
            <person name="Ambacheew D."/>
            <person name="Muzemil S."/>
            <person name="Studholme D.J."/>
        </authorList>
    </citation>
    <scope>NUCLEOTIDE SEQUENCE [LARGE SCALE GENOMIC DNA]</scope>
</reference>
<name>A0A427A779_ENSVE</name>
<evidence type="ECO:0000256" key="1">
    <source>
        <dbReference type="SAM" id="MobiDB-lite"/>
    </source>
</evidence>
<dbReference type="EMBL" id="AMZH03003509">
    <property type="protein sequence ID" value="RRT72102.1"/>
    <property type="molecule type" value="Genomic_DNA"/>
</dbReference>
<dbReference type="Proteomes" id="UP000287651">
    <property type="component" value="Unassembled WGS sequence"/>
</dbReference>